<keyword evidence="4" id="KW-1185">Reference proteome</keyword>
<dbReference type="PANTHER" id="PTHR30121">
    <property type="entry name" value="UNCHARACTERIZED PROTEIN YJGR-RELATED"/>
    <property type="match status" value="1"/>
</dbReference>
<protein>
    <submittedName>
        <fullName evidence="3">Conserved domain protein</fullName>
    </submittedName>
</protein>
<proteinExistence type="predicted"/>
<accession>A0A4P2VCY2</accession>
<dbReference type="PANTHER" id="PTHR30121:SF6">
    <property type="entry name" value="SLR6007 PROTEIN"/>
    <property type="match status" value="1"/>
</dbReference>
<dbReference type="InterPro" id="IPR002789">
    <property type="entry name" value="HerA_central"/>
</dbReference>
<evidence type="ECO:0000259" key="2">
    <source>
        <dbReference type="Pfam" id="PF12696"/>
    </source>
</evidence>
<sequence length="722" mass="80323">MDSLTDADLRGHTLVIGATGAGKTNFLLYTMHHIHARMNAAVIFVDPHGQASVDLARMIPETRVFDPYYSPFGLNPLELGPYSSQEERKLMIQMRVGELLAVMADFFSVTVDKAPRLLWILRGALLYLYSITDTPTFLDLYYLLTDIMGMEEGEAADLLGSAGLDDETVMRTLEAMSRLEAAAFTAVLNRISNFVMPSGSLTARTFCSRRSTVPFDELIRPGSIAAFRMSRFQLPEDFRKLATNTIIMDVYFAVQRRMKELEASGAGVSSYGGGPPPVYLVVDEFQNVADLDLLQTILSEARKFGLYLIVAHQNVAQIREDLFQSFLGNAGLIVSFRVGPDDASKLWSALGLRTGSGQKNGDPSTLTRLPNYTAIVRRNPVSGGPLTYFMRVPRAPPPRISEEEVIARIRAVPPSALEDRRAVYRGAVEDLAARTGRPPFTPAQWAALAALRTGQAHSYRAMVDLFYHRYFWDESVTLSAANYLMDSGLVAGRTAGGDVEYELTDAALKYFQSDVVGPRAGGPVHNLIVRRVVRRYWEMGYYCSLDDGTPGEERPDILVWRPMATEVDSKWGKRSMREPSRWDPEPIAIEVETLLGRRRQVLKNIDKCKRYANVVFITDSEEHASKLRELMRQAGADFKVQVEDVGQREEAPGEEDLDSFIVSLVMNGWPGVEEAARLGGVDPEDVEEHLRGLIEIGILREVDGRLEAVVEPVRAPSGTPEE</sequence>
<dbReference type="GeneID" id="55584871"/>
<dbReference type="InterPro" id="IPR051162">
    <property type="entry name" value="T4SS_component"/>
</dbReference>
<dbReference type="Gene3D" id="3.40.50.300">
    <property type="entry name" value="P-loop containing nucleotide triphosphate hydrolases"/>
    <property type="match status" value="2"/>
</dbReference>
<feature type="domain" description="Helicase HerA central" evidence="1">
    <location>
        <begin position="8"/>
        <end position="49"/>
    </location>
</feature>
<dbReference type="InterPro" id="IPR027417">
    <property type="entry name" value="P-loop_NTPase"/>
</dbReference>
<evidence type="ECO:0000259" key="1">
    <source>
        <dbReference type="Pfam" id="PF01935"/>
    </source>
</evidence>
<dbReference type="Proteomes" id="UP000509448">
    <property type="component" value="Chromosome"/>
</dbReference>
<name>A0A4P2VCY2_9ARCH</name>
<dbReference type="OrthoDB" id="107033at2157"/>
<reference evidence="3 4" key="1">
    <citation type="journal article" date="2019" name="ISME J.">
        <title>Isolation and characterization of a thermophilic sulfur- and iron-reducing thaumarchaeote from a terrestrial acidic hot spring.</title>
        <authorList>
            <person name="Kato S."/>
            <person name="Itoh T."/>
            <person name="Yuki M."/>
            <person name="Nagamori M."/>
            <person name="Ohnishi M."/>
            <person name="Uematsu K."/>
            <person name="Suzuki K."/>
            <person name="Takashina T."/>
            <person name="Ohkuma M."/>
        </authorList>
    </citation>
    <scope>NUCLEOTIDE SEQUENCE [LARGE SCALE GENOMIC DNA]</scope>
    <source>
        <strain evidence="3 4">NAS-02</strain>
    </source>
</reference>
<dbReference type="InterPro" id="IPR032689">
    <property type="entry name" value="TraG-D_C"/>
</dbReference>
<organism evidence="3 4">
    <name type="scientific">Conexivisphaera calida</name>
    <dbReference type="NCBI Taxonomy" id="1874277"/>
    <lineage>
        <taxon>Archaea</taxon>
        <taxon>Nitrososphaerota</taxon>
        <taxon>Conexivisphaeria</taxon>
        <taxon>Conexivisphaerales</taxon>
        <taxon>Conexivisphaeraceae</taxon>
        <taxon>Conexivisphaera</taxon>
    </lineage>
</organism>
<evidence type="ECO:0000313" key="3">
    <source>
        <dbReference type="EMBL" id="BBE42449.1"/>
    </source>
</evidence>
<dbReference type="Pfam" id="PF12696">
    <property type="entry name" value="TraG-D_C"/>
    <property type="match status" value="1"/>
</dbReference>
<dbReference type="KEGG" id="ccai:NAS2_1060"/>
<dbReference type="Pfam" id="PF01935">
    <property type="entry name" value="DUF87"/>
    <property type="match status" value="1"/>
</dbReference>
<dbReference type="SUPFAM" id="SSF52540">
    <property type="entry name" value="P-loop containing nucleoside triphosphate hydrolases"/>
    <property type="match status" value="1"/>
</dbReference>
<dbReference type="RefSeq" id="WP_174448680.1">
    <property type="nucleotide sequence ID" value="NZ_AP018732.1"/>
</dbReference>
<gene>
    <name evidence="3" type="ORF">NAS2_1060</name>
</gene>
<feature type="domain" description="TraD/TraG TraM recognition site" evidence="2">
    <location>
        <begin position="277"/>
        <end position="347"/>
    </location>
</feature>
<dbReference type="AlphaFoldDB" id="A0A4P2VCY2"/>
<dbReference type="CDD" id="cd01127">
    <property type="entry name" value="TrwB_TraG_TraD_VirD4"/>
    <property type="match status" value="1"/>
</dbReference>
<evidence type="ECO:0000313" key="4">
    <source>
        <dbReference type="Proteomes" id="UP000509448"/>
    </source>
</evidence>
<dbReference type="EMBL" id="AP018732">
    <property type="protein sequence ID" value="BBE42449.1"/>
    <property type="molecule type" value="Genomic_DNA"/>
</dbReference>